<dbReference type="PANTHER" id="PTHR32325">
    <property type="entry name" value="BETA-ELIMINATING LYASE-LIKE PROTEIN-RELATED"/>
    <property type="match status" value="1"/>
</dbReference>
<dbReference type="Gene3D" id="3.40.640.10">
    <property type="entry name" value="Type I PLP-dependent aspartate aminotransferase-like (Major domain)"/>
    <property type="match status" value="1"/>
</dbReference>
<dbReference type="InterPro" id="IPR015424">
    <property type="entry name" value="PyrdxlP-dep_Trfase"/>
</dbReference>
<proteinExistence type="inferred from homology"/>
<evidence type="ECO:0000313" key="5">
    <source>
        <dbReference type="EMBL" id="KPK64845.1"/>
    </source>
</evidence>
<feature type="domain" description="Aromatic amino acid beta-eliminating lyase/threonine aldolase" evidence="4">
    <location>
        <begin position="43"/>
        <end position="300"/>
    </location>
</feature>
<evidence type="ECO:0000256" key="3">
    <source>
        <dbReference type="ARBA" id="ARBA00022898"/>
    </source>
</evidence>
<keyword evidence="3" id="KW-0663">Pyridoxal phosphate</keyword>
<dbReference type="Pfam" id="PF01212">
    <property type="entry name" value="Beta_elim_lyase"/>
    <property type="match status" value="1"/>
</dbReference>
<comment type="cofactor">
    <cofactor evidence="1">
        <name>pyridoxal 5'-phosphate</name>
        <dbReference type="ChEBI" id="CHEBI:597326"/>
    </cofactor>
</comment>
<dbReference type="NCBIfam" id="NF009709">
    <property type="entry name" value="PRK13238.1"/>
    <property type="match status" value="1"/>
</dbReference>
<dbReference type="AlphaFoldDB" id="A0A0S8FYX2"/>
<dbReference type="PANTHER" id="PTHR32325:SF4">
    <property type="entry name" value="TRYPTOPHANASE"/>
    <property type="match status" value="1"/>
</dbReference>
<evidence type="ECO:0000259" key="4">
    <source>
        <dbReference type="Pfam" id="PF01212"/>
    </source>
</evidence>
<evidence type="ECO:0000256" key="2">
    <source>
        <dbReference type="ARBA" id="ARBA00009721"/>
    </source>
</evidence>
<name>A0A0S8FYX2_UNCW3</name>
<dbReference type="Proteomes" id="UP000051373">
    <property type="component" value="Unassembled WGS sequence"/>
</dbReference>
<dbReference type="Gene3D" id="3.90.1150.10">
    <property type="entry name" value="Aspartate Aminotransferase, domain 1"/>
    <property type="match status" value="1"/>
</dbReference>
<accession>A0A0S8FYX2</accession>
<comment type="similarity">
    <text evidence="2">Belongs to the beta-eliminating lyase family.</text>
</comment>
<dbReference type="STRING" id="1703779.AMJ83_01340"/>
<dbReference type="SUPFAM" id="SSF53383">
    <property type="entry name" value="PLP-dependent transferases"/>
    <property type="match status" value="1"/>
</dbReference>
<comment type="caution">
    <text evidence="5">The sequence shown here is derived from an EMBL/GenBank/DDBJ whole genome shotgun (WGS) entry which is preliminary data.</text>
</comment>
<evidence type="ECO:0000313" key="6">
    <source>
        <dbReference type="Proteomes" id="UP000051373"/>
    </source>
</evidence>
<protein>
    <recommendedName>
        <fullName evidence="4">Aromatic amino acid beta-eliminating lyase/threonine aldolase domain-containing protein</fullName>
    </recommendedName>
</protein>
<reference evidence="5 6" key="1">
    <citation type="journal article" date="2015" name="Microbiome">
        <title>Genomic resolution of linkages in carbon, nitrogen, and sulfur cycling among widespread estuary sediment bacteria.</title>
        <authorList>
            <person name="Baker B.J."/>
            <person name="Lazar C.S."/>
            <person name="Teske A.P."/>
            <person name="Dick G.J."/>
        </authorList>
    </citation>
    <scope>NUCLEOTIDE SEQUENCE [LARGE SCALE GENOMIC DNA]</scope>
    <source>
        <strain evidence="5">SM23_42</strain>
    </source>
</reference>
<sequence length="416" mass="47207">MHEPYRIKVVEPLPRVARRKRKDVLRAVAYNPFHIPAKYVTIDLVSDSGTGAMTARQWAAMIEAREDFAGQKSFEAFVERTQRLTGFPFIQPVHQGRSAENILFKLLLKPGDIVLANAHFETTRGNIEALHCRAVDLPSEHPPFLGNIDIDKLNEKMRELKRVKLVILTLTNNIKGGQPVSLKNIAQTRSIARKYNINLVLDASRFADNAYLIKEIEKSRMSVAAICKRMFRSADILYFSNKKDGLVNIGGCIGVRSRQLYDRLTYEVLRQEAYPTSGGLAARDVAAMTLGMEDAMNENFLRTHIGGIRYLAAILKENRVEVFEPVGGHAVAVIPKSGHRYFSFALASQVFLETGIRGGVFEEYYRLAVPRRVYTREQLRHVGESVSKAYSSDLPRLRLINRPREFFNFFARFTTV</sequence>
<organism evidence="5 6">
    <name type="scientific">candidate division WOR_3 bacterium SM23_42</name>
    <dbReference type="NCBI Taxonomy" id="1703779"/>
    <lineage>
        <taxon>Bacteria</taxon>
        <taxon>Bacteria division WOR-3</taxon>
    </lineage>
</organism>
<dbReference type="InterPro" id="IPR015422">
    <property type="entry name" value="PyrdxlP-dep_Trfase_small"/>
</dbReference>
<gene>
    <name evidence="5" type="ORF">AMJ83_01340</name>
</gene>
<dbReference type="InterPro" id="IPR001597">
    <property type="entry name" value="ArAA_b-elim_lyase/Thr_aldolase"/>
</dbReference>
<evidence type="ECO:0000256" key="1">
    <source>
        <dbReference type="ARBA" id="ARBA00001933"/>
    </source>
</evidence>
<dbReference type="GO" id="GO:0006520">
    <property type="term" value="P:amino acid metabolic process"/>
    <property type="evidence" value="ECO:0007669"/>
    <property type="project" value="InterPro"/>
</dbReference>
<dbReference type="PATRIC" id="fig|1703779.3.peg.351"/>
<dbReference type="InterPro" id="IPR015421">
    <property type="entry name" value="PyrdxlP-dep_Trfase_major"/>
</dbReference>
<dbReference type="GO" id="GO:0016829">
    <property type="term" value="F:lyase activity"/>
    <property type="evidence" value="ECO:0007669"/>
    <property type="project" value="InterPro"/>
</dbReference>
<dbReference type="EMBL" id="LJUJ01000001">
    <property type="protein sequence ID" value="KPK64845.1"/>
    <property type="molecule type" value="Genomic_DNA"/>
</dbReference>